<keyword evidence="3" id="KW-1185">Reference proteome</keyword>
<dbReference type="AlphaFoldDB" id="A0AAE6Y8I5"/>
<name>A0AAE6Y8I5_STRAT</name>
<reference evidence="2 4" key="2">
    <citation type="submission" date="2020-03" db="EMBL/GenBank/DDBJ databases">
        <title>Is there a link between lipid content and antibiotic production in Streptomyces?</title>
        <authorList>
            <person name="David M."/>
            <person name="Lejeune C."/>
            <person name="Abreu S."/>
            <person name="Thibessard A."/>
            <person name="Leblond P."/>
            <person name="Chaminade P."/>
            <person name="Virolle M.-J."/>
        </authorList>
    </citation>
    <scope>NUCLEOTIDE SEQUENCE [LARGE SCALE GENOMIC DNA]</scope>
    <source>
        <strain evidence="2 4">DSM 41481</strain>
    </source>
</reference>
<gene>
    <name evidence="1" type="ORF">AFM16_12585</name>
    <name evidence="2" type="ORF">HCX60_12770</name>
</gene>
<organism evidence="2 4">
    <name type="scientific">Streptomyces antibioticus</name>
    <dbReference type="NCBI Taxonomy" id="1890"/>
    <lineage>
        <taxon>Bacteria</taxon>
        <taxon>Bacillati</taxon>
        <taxon>Actinomycetota</taxon>
        <taxon>Actinomycetes</taxon>
        <taxon>Kitasatosporales</taxon>
        <taxon>Streptomycetaceae</taxon>
        <taxon>Streptomyces</taxon>
    </lineage>
</organism>
<evidence type="ECO:0000313" key="1">
    <source>
        <dbReference type="EMBL" id="OOQ53162.1"/>
    </source>
</evidence>
<dbReference type="RefSeq" id="WP_078633362.1">
    <property type="nucleotide sequence ID" value="NZ_CM007717.1"/>
</dbReference>
<proteinExistence type="predicted"/>
<evidence type="ECO:0000313" key="2">
    <source>
        <dbReference type="EMBL" id="QIT44327.1"/>
    </source>
</evidence>
<dbReference type="Proteomes" id="UP000190306">
    <property type="component" value="Chromosome"/>
</dbReference>
<dbReference type="Proteomes" id="UP000502504">
    <property type="component" value="Chromosome"/>
</dbReference>
<sequence length="62" mass="6530">MAMLALIGVLALVIAGCACVWWTSRADDAPRWARAVSAATLALADLLSTPSRRSRRGGSDDD</sequence>
<dbReference type="EMBL" id="LHQL01000007">
    <property type="protein sequence ID" value="OOQ53162.1"/>
    <property type="molecule type" value="Genomic_DNA"/>
</dbReference>
<reference evidence="1 3" key="1">
    <citation type="submission" date="2015-07" db="EMBL/GenBank/DDBJ databases">
        <title>Draft Genome Sequence of Streptomyces antibioticus, IMRU 3720 reveals insights in the evolution of actinomycin biosynthetic gene clusters in Streptomyces.</title>
        <authorList>
            <person name="Crnovcic I."/>
            <person name="Ruckert C."/>
            <person name="Kalinowksi J."/>
            <person name="Keller U."/>
        </authorList>
    </citation>
    <scope>NUCLEOTIDE SEQUENCE [LARGE SCALE GENOMIC DNA]</scope>
    <source>
        <strain evidence="1 3">DSM 41481</strain>
    </source>
</reference>
<dbReference type="EMBL" id="CP050692">
    <property type="protein sequence ID" value="QIT44327.1"/>
    <property type="molecule type" value="Genomic_DNA"/>
</dbReference>
<accession>A0AAE6Y8I5</accession>
<protein>
    <submittedName>
        <fullName evidence="2">Uncharacterized protein</fullName>
    </submittedName>
</protein>
<evidence type="ECO:0000313" key="3">
    <source>
        <dbReference type="Proteomes" id="UP000190306"/>
    </source>
</evidence>
<evidence type="ECO:0000313" key="4">
    <source>
        <dbReference type="Proteomes" id="UP000502504"/>
    </source>
</evidence>